<name>A0A8K0HWV6_COCNU</name>
<keyword evidence="2" id="KW-1185">Reference proteome</keyword>
<reference evidence="1" key="1">
    <citation type="journal article" date="2017" name="Gigascience">
        <title>The genome draft of coconut (Cocos nucifera).</title>
        <authorList>
            <person name="Xiao Y."/>
            <person name="Xu P."/>
            <person name="Fan H."/>
            <person name="Baudouin L."/>
            <person name="Xia W."/>
            <person name="Bocs S."/>
            <person name="Xu J."/>
            <person name="Li Q."/>
            <person name="Guo A."/>
            <person name="Zhou L."/>
            <person name="Li J."/>
            <person name="Wu Y."/>
            <person name="Ma Z."/>
            <person name="Armero A."/>
            <person name="Issali A.E."/>
            <person name="Liu N."/>
            <person name="Peng M."/>
            <person name="Yang Y."/>
        </authorList>
    </citation>
    <scope>NUCLEOTIDE SEQUENCE</scope>
    <source>
        <tissue evidence="1">Spear leaf of Hainan Tall coconut</tissue>
    </source>
</reference>
<sequence length="179" mass="20192">MILEVAVPEFSSGGARSPDVFTIGDRALRRSMPVDLACDLCGRIVYFEDQDKIPKYYLEAAKICAILENTGMFFWAYEMSFNKHKLTAKEFFPSIDMEFLTLIDIDAKQLLLELWDSPSSMFFKIVETSLDVAIETDGAPESMGLITKTRIKDPQTSRRLTRVLHGSKGHGRASRRAMG</sequence>
<proteinExistence type="predicted"/>
<evidence type="ECO:0000313" key="1">
    <source>
        <dbReference type="EMBL" id="KAG1327743.1"/>
    </source>
</evidence>
<comment type="caution">
    <text evidence="1">The sequence shown here is derived from an EMBL/GenBank/DDBJ whole genome shotgun (WGS) entry which is preliminary data.</text>
</comment>
<gene>
    <name evidence="1" type="ORF">COCNU_01G016770</name>
</gene>
<dbReference type="EMBL" id="CM017872">
    <property type="protein sequence ID" value="KAG1327743.1"/>
    <property type="molecule type" value="Genomic_DNA"/>
</dbReference>
<evidence type="ECO:0000313" key="2">
    <source>
        <dbReference type="Proteomes" id="UP000797356"/>
    </source>
</evidence>
<reference evidence="1" key="2">
    <citation type="submission" date="2019-07" db="EMBL/GenBank/DDBJ databases">
        <authorList>
            <person name="Yang Y."/>
            <person name="Bocs S."/>
            <person name="Baudouin L."/>
        </authorList>
    </citation>
    <scope>NUCLEOTIDE SEQUENCE</scope>
    <source>
        <tissue evidence="1">Spear leaf of Hainan Tall coconut</tissue>
    </source>
</reference>
<organism evidence="1 2">
    <name type="scientific">Cocos nucifera</name>
    <name type="common">Coconut palm</name>
    <dbReference type="NCBI Taxonomy" id="13894"/>
    <lineage>
        <taxon>Eukaryota</taxon>
        <taxon>Viridiplantae</taxon>
        <taxon>Streptophyta</taxon>
        <taxon>Embryophyta</taxon>
        <taxon>Tracheophyta</taxon>
        <taxon>Spermatophyta</taxon>
        <taxon>Magnoliopsida</taxon>
        <taxon>Liliopsida</taxon>
        <taxon>Arecaceae</taxon>
        <taxon>Arecoideae</taxon>
        <taxon>Cocoseae</taxon>
        <taxon>Attaleinae</taxon>
        <taxon>Cocos</taxon>
    </lineage>
</organism>
<dbReference type="AlphaFoldDB" id="A0A8K0HWV6"/>
<protein>
    <submittedName>
        <fullName evidence="1">Uncharacterized protein</fullName>
    </submittedName>
</protein>
<dbReference type="Proteomes" id="UP000797356">
    <property type="component" value="Chromosome 1"/>
</dbReference>
<accession>A0A8K0HWV6</accession>